<dbReference type="EMBL" id="JASBWU010000015">
    <property type="protein sequence ID" value="KAJ9115888.1"/>
    <property type="molecule type" value="Genomic_DNA"/>
</dbReference>
<dbReference type="Proteomes" id="UP001243375">
    <property type="component" value="Unassembled WGS sequence"/>
</dbReference>
<evidence type="ECO:0000313" key="2">
    <source>
        <dbReference type="Proteomes" id="UP001243375"/>
    </source>
</evidence>
<evidence type="ECO:0000313" key="1">
    <source>
        <dbReference type="EMBL" id="KAJ9115888.1"/>
    </source>
</evidence>
<comment type="caution">
    <text evidence="1">The sequence shown here is derived from an EMBL/GenBank/DDBJ whole genome shotgun (WGS) entry which is preliminary data.</text>
</comment>
<reference evidence="1" key="1">
    <citation type="submission" date="2023-04" db="EMBL/GenBank/DDBJ databases">
        <title>Draft Genome sequencing of Naganishia species isolated from polar environments using Oxford Nanopore Technology.</title>
        <authorList>
            <person name="Leo P."/>
            <person name="Venkateswaran K."/>
        </authorList>
    </citation>
    <scope>NUCLEOTIDE SEQUENCE</scope>
    <source>
        <strain evidence="1">MNA-CCFEE 5425</strain>
    </source>
</reference>
<sequence>MASIWTQPMRGWPTDGIDTETSDSQAETERVLLATLTTQPPAPPKLLAKGLHASYFGKYLLNLPAPYASLDASRPWLMYWCLHGFDLLGVALDMPMRQRGVDTILSFQDPKGGFAGGPAPGHQAHLLPTYASVMALAILNVPEAWEQIDRKGMYEFFMRCKRDDGSFVVCEGGEVDVRGIYCLLVCATVLDIMTPELVKGTDKFLQACQTYEGGFASAAWPTGSLDPNMPTAAAAAEAHGGYTSCALFSHFLLRPVCTASSTEIADIDTHALLRWAVMQQASAMEGGGFRGRTNKLVDGCYGWWVGGLFAVLEGLVRGEDKSGNKADGSADGEWEDEIGRDMLFNRVALQEYILIAAQSSKGGLCDKPGKNADLYHSTNNLSGLSSAQHFVSHSAKQVSLNRESWQASEPPRWLADKLEASGESTADTERRRKEVWANALGWVEDADAIDIVGGEENRVNTTNPVFNILILRLKPFVNYFYGQK</sequence>
<protein>
    <submittedName>
        <fullName evidence="1">Uncharacterized protein</fullName>
    </submittedName>
</protein>
<gene>
    <name evidence="1" type="ORF">QFC22_005031</name>
</gene>
<accession>A0ACC2WWK1</accession>
<keyword evidence="2" id="KW-1185">Reference proteome</keyword>
<proteinExistence type="predicted"/>
<name>A0ACC2WWK1_9TREE</name>
<organism evidence="1 2">
    <name type="scientific">Naganishia vaughanmartiniae</name>
    <dbReference type="NCBI Taxonomy" id="1424756"/>
    <lineage>
        <taxon>Eukaryota</taxon>
        <taxon>Fungi</taxon>
        <taxon>Dikarya</taxon>
        <taxon>Basidiomycota</taxon>
        <taxon>Agaricomycotina</taxon>
        <taxon>Tremellomycetes</taxon>
        <taxon>Filobasidiales</taxon>
        <taxon>Filobasidiaceae</taxon>
        <taxon>Naganishia</taxon>
    </lineage>
</organism>